<gene>
    <name evidence="1" type="ORF">X777_00202</name>
</gene>
<dbReference type="Proteomes" id="UP000053097">
    <property type="component" value="Unassembled WGS sequence"/>
</dbReference>
<dbReference type="OMA" id="YNRCIIV"/>
<keyword evidence="2" id="KW-1185">Reference proteome</keyword>
<dbReference type="AlphaFoldDB" id="A0A026VRP2"/>
<reference evidence="1 2" key="1">
    <citation type="journal article" date="2014" name="Curr. Biol.">
        <title>The genome of the clonal raider ant Cerapachys biroi.</title>
        <authorList>
            <person name="Oxley P.R."/>
            <person name="Ji L."/>
            <person name="Fetter-Pruneda I."/>
            <person name="McKenzie S.K."/>
            <person name="Li C."/>
            <person name="Hu H."/>
            <person name="Zhang G."/>
            <person name="Kronauer D.J."/>
        </authorList>
    </citation>
    <scope>NUCLEOTIDE SEQUENCE [LARGE SCALE GENOMIC DNA]</scope>
</reference>
<protein>
    <submittedName>
        <fullName evidence="1">Uncharacterized protein</fullName>
    </submittedName>
</protein>
<name>A0A026VRP2_OOCBI</name>
<dbReference type="EMBL" id="KK111473">
    <property type="protein sequence ID" value="EZA46397.1"/>
    <property type="molecule type" value="Genomic_DNA"/>
</dbReference>
<evidence type="ECO:0000313" key="2">
    <source>
        <dbReference type="Proteomes" id="UP000053097"/>
    </source>
</evidence>
<accession>A0A026VRP2</accession>
<proteinExistence type="predicted"/>
<organism evidence="1 2">
    <name type="scientific">Ooceraea biroi</name>
    <name type="common">Clonal raider ant</name>
    <name type="synonym">Cerapachys biroi</name>
    <dbReference type="NCBI Taxonomy" id="2015173"/>
    <lineage>
        <taxon>Eukaryota</taxon>
        <taxon>Metazoa</taxon>
        <taxon>Ecdysozoa</taxon>
        <taxon>Arthropoda</taxon>
        <taxon>Hexapoda</taxon>
        <taxon>Insecta</taxon>
        <taxon>Pterygota</taxon>
        <taxon>Neoptera</taxon>
        <taxon>Endopterygota</taxon>
        <taxon>Hymenoptera</taxon>
        <taxon>Apocrita</taxon>
        <taxon>Aculeata</taxon>
        <taxon>Formicoidea</taxon>
        <taxon>Formicidae</taxon>
        <taxon>Dorylinae</taxon>
        <taxon>Ooceraea</taxon>
    </lineage>
</organism>
<evidence type="ECO:0000313" key="1">
    <source>
        <dbReference type="EMBL" id="EZA46397.1"/>
    </source>
</evidence>
<sequence length="90" mass="9913">MIFKSCAWPNEMKDENAIGASAANEATERKIADAVLRCCPCVFRCRKSVGVDHDKDEDDNVSISTIITTATTPVIALRLNRNSDTVYVVH</sequence>